<dbReference type="REBASE" id="246113">
    <property type="entry name" value="V.GitC017ORF5735P"/>
</dbReference>
<dbReference type="KEGG" id="git:C6V83_05730"/>
<evidence type="ECO:0000256" key="1">
    <source>
        <dbReference type="ARBA" id="ARBA00022722"/>
    </source>
</evidence>
<dbReference type="Proteomes" id="UP000239814">
    <property type="component" value="Chromosome"/>
</dbReference>
<dbReference type="GO" id="GO:0004519">
    <property type="term" value="F:endonuclease activity"/>
    <property type="evidence" value="ECO:0007669"/>
    <property type="project" value="UniProtKB-KW"/>
</dbReference>
<keyword evidence="3" id="KW-0227">DNA damage</keyword>
<dbReference type="GO" id="GO:0006298">
    <property type="term" value="P:mismatch repair"/>
    <property type="evidence" value="ECO:0007669"/>
    <property type="project" value="InterPro"/>
</dbReference>
<organism evidence="7 8">
    <name type="scientific">Gordonia iterans</name>
    <dbReference type="NCBI Taxonomy" id="1004901"/>
    <lineage>
        <taxon>Bacteria</taxon>
        <taxon>Bacillati</taxon>
        <taxon>Actinomycetota</taxon>
        <taxon>Actinomycetes</taxon>
        <taxon>Mycobacteriales</taxon>
        <taxon>Gordoniaceae</taxon>
        <taxon>Gordonia</taxon>
    </lineage>
</organism>
<evidence type="ECO:0000256" key="6">
    <source>
        <dbReference type="ARBA" id="ARBA00029466"/>
    </source>
</evidence>
<evidence type="ECO:0000313" key="7">
    <source>
        <dbReference type="EMBL" id="AVL99851.1"/>
    </source>
</evidence>
<dbReference type="InterPro" id="IPR011335">
    <property type="entry name" value="Restrct_endonuc-II-like"/>
</dbReference>
<reference evidence="7 8" key="1">
    <citation type="submission" date="2018-03" db="EMBL/GenBank/DDBJ databases">
        <title>Characteristics and genome of n-alkane degrading marine bacteria Gordonia iterans isolated from crude oil contaminated in Tae-an, South Korea.</title>
        <authorList>
            <person name="Lee S.-S."/>
            <person name="Kim H."/>
        </authorList>
    </citation>
    <scope>NUCLEOTIDE SEQUENCE [LARGE SCALE GENOMIC DNA]</scope>
    <source>
        <strain evidence="7 8">Co17</strain>
    </source>
</reference>
<dbReference type="InterPro" id="IPR004603">
    <property type="entry name" value="DNA_mismatch_endonuc_vsr"/>
</dbReference>
<keyword evidence="5" id="KW-0234">DNA repair</keyword>
<keyword evidence="1" id="KW-0540">Nuclease</keyword>
<dbReference type="AlphaFoldDB" id="A0A2S0KDT4"/>
<dbReference type="NCBIfam" id="TIGR00632">
    <property type="entry name" value="vsr"/>
    <property type="match status" value="1"/>
</dbReference>
<evidence type="ECO:0000256" key="3">
    <source>
        <dbReference type="ARBA" id="ARBA00022763"/>
    </source>
</evidence>
<keyword evidence="8" id="KW-1185">Reference proteome</keyword>
<keyword evidence="2 7" id="KW-0255">Endonuclease</keyword>
<dbReference type="SUPFAM" id="SSF52980">
    <property type="entry name" value="Restriction endonuclease-like"/>
    <property type="match status" value="1"/>
</dbReference>
<protein>
    <submittedName>
        <fullName evidence="7">Very short patch repair endonuclease</fullName>
    </submittedName>
</protein>
<keyword evidence="4" id="KW-0378">Hydrolase</keyword>
<name>A0A2S0KDT4_9ACTN</name>
<comment type="similarity">
    <text evidence="6">Belongs to the Vsr family.</text>
</comment>
<evidence type="ECO:0000256" key="5">
    <source>
        <dbReference type="ARBA" id="ARBA00023204"/>
    </source>
</evidence>
<sequence>MAAIKRKDTRPETALRSALHRQGMRFRKDLPIRTADRLVRPDIVFTRQKLAVFVDGCFWHSCPVHGRLPTTNTEYWTPKLATNARRDVAQRASLEAEGWTVLRLWEHEDPEEAASVVVVAINQLRENS</sequence>
<evidence type="ECO:0000256" key="4">
    <source>
        <dbReference type="ARBA" id="ARBA00022801"/>
    </source>
</evidence>
<proteinExistence type="inferred from homology"/>
<evidence type="ECO:0000313" key="8">
    <source>
        <dbReference type="Proteomes" id="UP000239814"/>
    </source>
</evidence>
<evidence type="ECO:0000256" key="2">
    <source>
        <dbReference type="ARBA" id="ARBA00022759"/>
    </source>
</evidence>
<dbReference type="OrthoDB" id="9801520at2"/>
<gene>
    <name evidence="7" type="ORF">C6V83_05730</name>
</gene>
<dbReference type="GO" id="GO:0016787">
    <property type="term" value="F:hydrolase activity"/>
    <property type="evidence" value="ECO:0007669"/>
    <property type="project" value="UniProtKB-KW"/>
</dbReference>
<dbReference type="Pfam" id="PF03852">
    <property type="entry name" value="Vsr"/>
    <property type="match status" value="1"/>
</dbReference>
<dbReference type="CDD" id="cd00221">
    <property type="entry name" value="Vsr"/>
    <property type="match status" value="1"/>
</dbReference>
<dbReference type="Gene3D" id="3.40.960.10">
    <property type="entry name" value="VSR Endonuclease"/>
    <property type="match status" value="1"/>
</dbReference>
<dbReference type="EMBL" id="CP027433">
    <property type="protein sequence ID" value="AVL99851.1"/>
    <property type="molecule type" value="Genomic_DNA"/>
</dbReference>
<accession>A0A2S0KDT4</accession>